<sequence>MSKTYTQCSQQLIATSGLGHITTCTDCGHVHLNLNAVTLRFDLDAFRDLVDMLGFAQHKLDTDNAAHQALARSIISKALRH</sequence>
<protein>
    <submittedName>
        <fullName evidence="1">Uncharacterized protein</fullName>
    </submittedName>
</protein>
<proteinExistence type="predicted"/>
<dbReference type="RefSeq" id="WP_126128707.1">
    <property type="nucleotide sequence ID" value="NZ_CP034464.1"/>
</dbReference>
<evidence type="ECO:0000313" key="1">
    <source>
        <dbReference type="EMBL" id="AZP13334.1"/>
    </source>
</evidence>
<organism evidence="1 2">
    <name type="scientific">Undibacterium parvum</name>
    <dbReference type="NCBI Taxonomy" id="401471"/>
    <lineage>
        <taxon>Bacteria</taxon>
        <taxon>Pseudomonadati</taxon>
        <taxon>Pseudomonadota</taxon>
        <taxon>Betaproteobacteria</taxon>
        <taxon>Burkholderiales</taxon>
        <taxon>Oxalobacteraceae</taxon>
        <taxon>Undibacterium</taxon>
    </lineage>
</organism>
<name>A0A3S9HMM2_9BURK</name>
<dbReference type="EMBL" id="CP034464">
    <property type="protein sequence ID" value="AZP13334.1"/>
    <property type="molecule type" value="Genomic_DNA"/>
</dbReference>
<gene>
    <name evidence="1" type="ORF">EJN92_15840</name>
</gene>
<keyword evidence="2" id="KW-1185">Reference proteome</keyword>
<evidence type="ECO:0000313" key="2">
    <source>
        <dbReference type="Proteomes" id="UP000275663"/>
    </source>
</evidence>
<accession>A0A3S9HMM2</accession>
<reference evidence="1 2" key="1">
    <citation type="journal article" date="2011" name="Int. J. Syst. Evol. Microbiol.">
        <title>Description of Undibacterium oligocarboniphilum sp. nov., isolated from purified water, and Undibacterium pigrum strain CCUG 49012 as the type strain of Undibacterium parvum sp. nov., and emended descriptions of the genus Undibacterium and the species Undibacterium pigrum.</title>
        <authorList>
            <person name="Eder W."/>
            <person name="Wanner G."/>
            <person name="Ludwig W."/>
            <person name="Busse H.J."/>
            <person name="Ziemke-Kageler F."/>
            <person name="Lang E."/>
        </authorList>
    </citation>
    <scope>NUCLEOTIDE SEQUENCE [LARGE SCALE GENOMIC DNA]</scope>
    <source>
        <strain evidence="1 2">DSM 23061</strain>
    </source>
</reference>
<dbReference type="KEGG" id="upv:EJN92_15840"/>
<dbReference type="AlphaFoldDB" id="A0A3S9HMM2"/>
<dbReference type="OrthoDB" id="8781728at2"/>
<dbReference type="Proteomes" id="UP000275663">
    <property type="component" value="Chromosome"/>
</dbReference>